<dbReference type="PANTHER" id="PTHR22807">
    <property type="entry name" value="NOP2 YEAST -RELATED NOL1/NOP2/FMU SUN DOMAIN-CONTAINING"/>
    <property type="match status" value="1"/>
</dbReference>
<comment type="subcellular location">
    <subcellularLocation>
        <location evidence="2">Cytoplasm</location>
    </subcellularLocation>
</comment>
<dbReference type="PROSITE" id="PS51686">
    <property type="entry name" value="SAM_MT_RSMB_NOP"/>
    <property type="match status" value="1"/>
</dbReference>
<dbReference type="AlphaFoldDB" id="A0A2P1PWW6"/>
<dbReference type="InterPro" id="IPR035926">
    <property type="entry name" value="NusB-like_sf"/>
</dbReference>
<dbReference type="Pfam" id="PF22458">
    <property type="entry name" value="RsmF-B_ferredox"/>
    <property type="match status" value="1"/>
</dbReference>
<dbReference type="InterPro" id="IPR023267">
    <property type="entry name" value="RCMT"/>
</dbReference>
<dbReference type="SUPFAM" id="SSF48013">
    <property type="entry name" value="NusB-like"/>
    <property type="match status" value="1"/>
</dbReference>
<keyword evidence="7 13" id="KW-0808">Transferase</keyword>
<evidence type="ECO:0000256" key="14">
    <source>
        <dbReference type="SAM" id="MobiDB-lite"/>
    </source>
</evidence>
<comment type="catalytic activity">
    <reaction evidence="12">
        <text>cytidine(967) in 16S rRNA + S-adenosyl-L-methionine = 5-methylcytidine(967) in 16S rRNA + S-adenosyl-L-homocysteine + H(+)</text>
        <dbReference type="Rhea" id="RHEA:42748"/>
        <dbReference type="Rhea" id="RHEA-COMP:10219"/>
        <dbReference type="Rhea" id="RHEA-COMP:10220"/>
        <dbReference type="ChEBI" id="CHEBI:15378"/>
        <dbReference type="ChEBI" id="CHEBI:57856"/>
        <dbReference type="ChEBI" id="CHEBI:59789"/>
        <dbReference type="ChEBI" id="CHEBI:74483"/>
        <dbReference type="ChEBI" id="CHEBI:82748"/>
        <dbReference type="EC" id="2.1.1.176"/>
    </reaction>
</comment>
<dbReference type="FunFam" id="3.40.50.150:FF:000022">
    <property type="entry name" value="Ribosomal RNA small subunit methyltransferase B"/>
    <property type="match status" value="1"/>
</dbReference>
<evidence type="ECO:0000256" key="8">
    <source>
        <dbReference type="ARBA" id="ARBA00022691"/>
    </source>
</evidence>
<dbReference type="NCBIfam" id="NF008149">
    <property type="entry name" value="PRK10901.1"/>
    <property type="match status" value="1"/>
</dbReference>
<dbReference type="EMBL" id="CP027860">
    <property type="protein sequence ID" value="AVP99335.1"/>
    <property type="molecule type" value="Genomic_DNA"/>
</dbReference>
<feature type="region of interest" description="Disordered" evidence="14">
    <location>
        <begin position="1"/>
        <end position="31"/>
    </location>
</feature>
<dbReference type="InterPro" id="IPR001678">
    <property type="entry name" value="MeTrfase_RsmB-F_NOP2_dom"/>
</dbReference>
<dbReference type="Gene3D" id="3.30.70.1170">
    <property type="entry name" value="Sun protein, domain 3"/>
    <property type="match status" value="1"/>
</dbReference>
<dbReference type="PANTHER" id="PTHR22807:SF61">
    <property type="entry name" value="NOL1_NOP2_SUN FAMILY PROTEIN _ ANTITERMINATION NUSB DOMAIN-CONTAINING PROTEIN"/>
    <property type="match status" value="1"/>
</dbReference>
<keyword evidence="6 13" id="KW-0489">Methyltransferase</keyword>
<feature type="binding site" evidence="13">
    <location>
        <position position="359"/>
    </location>
    <ligand>
        <name>S-adenosyl-L-methionine</name>
        <dbReference type="ChEBI" id="CHEBI:59789"/>
    </ligand>
</feature>
<comment type="similarity">
    <text evidence="13">Belongs to the class I-like SAM-binding methyltransferase superfamily. RsmB/NOP family.</text>
</comment>
<dbReference type="InterPro" id="IPR049560">
    <property type="entry name" value="MeTrfase_RsmB-F_NOP2_cat"/>
</dbReference>
<feature type="domain" description="SAM-dependent MTase RsmB/NOP-type" evidence="15">
    <location>
        <begin position="198"/>
        <end position="471"/>
    </location>
</feature>
<feature type="binding site" evidence="13">
    <location>
        <begin position="288"/>
        <end position="294"/>
    </location>
    <ligand>
        <name>S-adenosyl-L-methionine</name>
        <dbReference type="ChEBI" id="CHEBI:59789"/>
    </ligand>
</feature>
<evidence type="ECO:0000256" key="7">
    <source>
        <dbReference type="ARBA" id="ARBA00022679"/>
    </source>
</evidence>
<evidence type="ECO:0000256" key="3">
    <source>
        <dbReference type="ARBA" id="ARBA00012140"/>
    </source>
</evidence>
<feature type="binding site" evidence="13">
    <location>
        <position position="312"/>
    </location>
    <ligand>
        <name>S-adenosyl-L-methionine</name>
        <dbReference type="ChEBI" id="CHEBI:59789"/>
    </ligand>
</feature>
<dbReference type="GO" id="GO:0006355">
    <property type="term" value="P:regulation of DNA-templated transcription"/>
    <property type="evidence" value="ECO:0007669"/>
    <property type="project" value="InterPro"/>
</dbReference>
<keyword evidence="9 13" id="KW-0694">RNA-binding</keyword>
<evidence type="ECO:0000256" key="4">
    <source>
        <dbReference type="ARBA" id="ARBA00022490"/>
    </source>
</evidence>
<evidence type="ECO:0000256" key="11">
    <source>
        <dbReference type="ARBA" id="ARBA00031088"/>
    </source>
</evidence>
<dbReference type="NCBIfam" id="TIGR00563">
    <property type="entry name" value="rsmB"/>
    <property type="match status" value="1"/>
</dbReference>
<comment type="function">
    <text evidence="1">Specifically methylates the cytosine at position 967 (m5C967) of 16S rRNA.</text>
</comment>
<dbReference type="InterPro" id="IPR006027">
    <property type="entry name" value="NusB_RsmB_TIM44"/>
</dbReference>
<proteinExistence type="inferred from homology"/>
<feature type="active site" description="Nucleophile" evidence="13">
    <location>
        <position position="412"/>
    </location>
</feature>
<reference evidence="16 17" key="1">
    <citation type="submission" date="2018-03" db="EMBL/GenBank/DDBJ databases">
        <title>Ahniella affigens gen. nov., sp. nov., a gammaproteobacterium isolated from sandy soil near a stream.</title>
        <authorList>
            <person name="Ko Y."/>
            <person name="Kim J.-H."/>
        </authorList>
    </citation>
    <scope>NUCLEOTIDE SEQUENCE [LARGE SCALE GENOMIC DNA]</scope>
    <source>
        <strain evidence="16 17">D13</strain>
    </source>
</reference>
<sequence>MRAGQLAPDSDPTRGRQGHQRRGLPQRPPGFARVNQNLRARLALLLDGLRQGRETSLEALPKLDRHLPDARDRALARAMLYACLRGIERYERWLHDLLERPLPNAAAPVESVLLLALASLDQGIDGAHAVVSASVDAIRGLEQPGLAGLGNAVLRRAQRELAQLRALPPRTDAERYNHPTWLIERLRRDWGADQAAAILQANNEPAPLWLRVNRQRANVSDYRAKLAEQGLDAALAPGLPDALCLADSLDVLQLPGFPDGLVSVQDGAAQLAVVLLDLQPGQRVLDACAAPGGKLSHILEQGIPLAQVQACDVSAARLSRMQENLQRMQFTATIDWLQADAGSAKAFAPGTQFERILLDAPCTGTGVIRRHPDIRLLRKPGQVQALKQTQARLLDRLFALLAPGGRLVYATCSVLQEENAGQVAAFLERQADAWLRPVDADWFGRDTGFGRQNLPGEQGLDGFFYAVLKRRAS</sequence>
<accession>A0A2P1PWW6</accession>
<keyword evidence="4" id="KW-0963">Cytoplasm</keyword>
<dbReference type="SUPFAM" id="SSF53335">
    <property type="entry name" value="S-adenosyl-L-methionine-dependent methyltransferases"/>
    <property type="match status" value="1"/>
</dbReference>
<dbReference type="GO" id="GO:0005829">
    <property type="term" value="C:cytosol"/>
    <property type="evidence" value="ECO:0007669"/>
    <property type="project" value="TreeGrafter"/>
</dbReference>
<dbReference type="Pfam" id="PF01189">
    <property type="entry name" value="Methyltr_RsmB-F"/>
    <property type="match status" value="1"/>
</dbReference>
<dbReference type="GO" id="GO:0070475">
    <property type="term" value="P:rRNA base methylation"/>
    <property type="evidence" value="ECO:0007669"/>
    <property type="project" value="TreeGrafter"/>
</dbReference>
<dbReference type="Gene3D" id="1.10.940.10">
    <property type="entry name" value="NusB-like"/>
    <property type="match status" value="1"/>
</dbReference>
<evidence type="ECO:0000313" key="16">
    <source>
        <dbReference type="EMBL" id="AVP99335.1"/>
    </source>
</evidence>
<evidence type="ECO:0000256" key="13">
    <source>
        <dbReference type="PROSITE-ProRule" id="PRU01023"/>
    </source>
</evidence>
<evidence type="ECO:0000256" key="10">
    <source>
        <dbReference type="ARBA" id="ARBA00030399"/>
    </source>
</evidence>
<keyword evidence="17" id="KW-1185">Reference proteome</keyword>
<dbReference type="KEGG" id="xba:C7S18_20125"/>
<name>A0A2P1PWW6_9GAMM</name>
<dbReference type="InterPro" id="IPR054728">
    <property type="entry name" value="RsmB-like_ferredoxin"/>
</dbReference>
<dbReference type="Gene3D" id="3.40.50.150">
    <property type="entry name" value="Vaccinia Virus protein VP39"/>
    <property type="match status" value="1"/>
</dbReference>
<protein>
    <recommendedName>
        <fullName evidence="3">16S rRNA (cytosine(967)-C(5))-methyltransferase</fullName>
        <ecNumber evidence="3">2.1.1.176</ecNumber>
    </recommendedName>
    <alternativeName>
        <fullName evidence="10">16S rRNA m5C967 methyltransferase</fullName>
    </alternativeName>
    <alternativeName>
        <fullName evidence="11">rRNA (cytosine-C(5)-)-methyltransferase RsmB</fullName>
    </alternativeName>
</protein>
<dbReference type="EC" id="2.1.1.176" evidence="3"/>
<dbReference type="Proteomes" id="UP000241074">
    <property type="component" value="Chromosome"/>
</dbReference>
<reference evidence="16 17" key="2">
    <citation type="submission" date="2018-03" db="EMBL/GenBank/DDBJ databases">
        <authorList>
            <person name="Keele B.F."/>
        </authorList>
    </citation>
    <scope>NUCLEOTIDE SEQUENCE [LARGE SCALE GENOMIC DNA]</scope>
    <source>
        <strain evidence="16 17">D13</strain>
    </source>
</reference>
<evidence type="ECO:0000256" key="5">
    <source>
        <dbReference type="ARBA" id="ARBA00022552"/>
    </source>
</evidence>
<organism evidence="16 17">
    <name type="scientific">Ahniella affigens</name>
    <dbReference type="NCBI Taxonomy" id="2021234"/>
    <lineage>
        <taxon>Bacteria</taxon>
        <taxon>Pseudomonadati</taxon>
        <taxon>Pseudomonadota</taxon>
        <taxon>Gammaproteobacteria</taxon>
        <taxon>Lysobacterales</taxon>
        <taxon>Rhodanobacteraceae</taxon>
        <taxon>Ahniella</taxon>
    </lineage>
</organism>
<evidence type="ECO:0000256" key="2">
    <source>
        <dbReference type="ARBA" id="ARBA00004496"/>
    </source>
</evidence>
<dbReference type="GO" id="GO:0003723">
    <property type="term" value="F:RNA binding"/>
    <property type="evidence" value="ECO:0007669"/>
    <property type="project" value="UniProtKB-UniRule"/>
</dbReference>
<evidence type="ECO:0000256" key="1">
    <source>
        <dbReference type="ARBA" id="ARBA00002724"/>
    </source>
</evidence>
<keyword evidence="8 13" id="KW-0949">S-adenosyl-L-methionine</keyword>
<dbReference type="InterPro" id="IPR004573">
    <property type="entry name" value="rRNA_ssu_MeTfrase_B"/>
</dbReference>
<feature type="binding site" evidence="13">
    <location>
        <position position="340"/>
    </location>
    <ligand>
        <name>S-adenosyl-L-methionine</name>
        <dbReference type="ChEBI" id="CHEBI:59789"/>
    </ligand>
</feature>
<evidence type="ECO:0000313" key="17">
    <source>
        <dbReference type="Proteomes" id="UP000241074"/>
    </source>
</evidence>
<dbReference type="InterPro" id="IPR029063">
    <property type="entry name" value="SAM-dependent_MTases_sf"/>
</dbReference>
<evidence type="ECO:0000259" key="15">
    <source>
        <dbReference type="PROSITE" id="PS51686"/>
    </source>
</evidence>
<dbReference type="GO" id="GO:0009383">
    <property type="term" value="F:rRNA (cytosine-C5-)-methyltransferase activity"/>
    <property type="evidence" value="ECO:0007669"/>
    <property type="project" value="TreeGrafter"/>
</dbReference>
<evidence type="ECO:0000256" key="6">
    <source>
        <dbReference type="ARBA" id="ARBA00022603"/>
    </source>
</evidence>
<dbReference type="CDD" id="cd02440">
    <property type="entry name" value="AdoMet_MTases"/>
    <property type="match status" value="1"/>
</dbReference>
<gene>
    <name evidence="16" type="ORF">C7S18_20125</name>
</gene>
<dbReference type="PRINTS" id="PR02008">
    <property type="entry name" value="RCMTFAMILY"/>
</dbReference>
<evidence type="ECO:0000256" key="12">
    <source>
        <dbReference type="ARBA" id="ARBA00047283"/>
    </source>
</evidence>
<evidence type="ECO:0000256" key="9">
    <source>
        <dbReference type="ARBA" id="ARBA00022884"/>
    </source>
</evidence>
<keyword evidence="5" id="KW-0698">rRNA processing</keyword>
<dbReference type="Pfam" id="PF01029">
    <property type="entry name" value="NusB"/>
    <property type="match status" value="1"/>
</dbReference>
<dbReference type="OrthoDB" id="9810297at2"/>